<dbReference type="Gene3D" id="3.30.1230.10">
    <property type="entry name" value="YlxR-like"/>
    <property type="match status" value="1"/>
</dbReference>
<reference evidence="2" key="1">
    <citation type="submission" date="2022-06" db="EMBL/GenBank/DDBJ databases">
        <title>Aquibacillus sp. a new bacterium isolated from soil saline samples.</title>
        <authorList>
            <person name="Galisteo C."/>
            <person name="De La Haba R."/>
            <person name="Sanchez-Porro C."/>
            <person name="Ventosa A."/>
        </authorList>
    </citation>
    <scope>NUCLEOTIDE SEQUENCE</scope>
    <source>
        <strain evidence="2">JCM 12387</strain>
    </source>
</reference>
<dbReference type="AlphaFoldDB" id="A0A9X3WN77"/>
<organism evidence="2 3">
    <name type="scientific">Aquibacillus koreensis</name>
    <dbReference type="NCBI Taxonomy" id="279446"/>
    <lineage>
        <taxon>Bacteria</taxon>
        <taxon>Bacillati</taxon>
        <taxon>Bacillota</taxon>
        <taxon>Bacilli</taxon>
        <taxon>Bacillales</taxon>
        <taxon>Bacillaceae</taxon>
        <taxon>Aquibacillus</taxon>
    </lineage>
</organism>
<sequence>MPNKNKKVPLRKCVITQEMKPKKELIRIVRNKDGEVFVDQTGKKNGRGAYVSRDTAVVEKAQKSKALDRHLNANIQESIYEELKLVIEGKNIE</sequence>
<dbReference type="NCBIfam" id="NF047356">
    <property type="entry name" value="RNA_bind_RnpM"/>
    <property type="match status" value="1"/>
</dbReference>
<feature type="domain" description="YlxR" evidence="1">
    <location>
        <begin position="11"/>
        <end position="84"/>
    </location>
</feature>
<dbReference type="PANTHER" id="PTHR34215:SF1">
    <property type="entry name" value="YLXR DOMAIN-CONTAINING PROTEIN"/>
    <property type="match status" value="1"/>
</dbReference>
<comment type="caution">
    <text evidence="2">The sequence shown here is derived from an EMBL/GenBank/DDBJ whole genome shotgun (WGS) entry which is preliminary data.</text>
</comment>
<name>A0A9X3WN77_9BACI</name>
<accession>A0A9X3WN77</accession>
<evidence type="ECO:0000259" key="1">
    <source>
        <dbReference type="Pfam" id="PF04296"/>
    </source>
</evidence>
<gene>
    <name evidence="2" type="ORF">NC661_15825</name>
</gene>
<dbReference type="InterPro" id="IPR007393">
    <property type="entry name" value="YlxR_dom"/>
</dbReference>
<dbReference type="InterPro" id="IPR035931">
    <property type="entry name" value="YlxR-like_sf"/>
</dbReference>
<dbReference type="SUPFAM" id="SSF64376">
    <property type="entry name" value="YlxR-like"/>
    <property type="match status" value="1"/>
</dbReference>
<dbReference type="RefSeq" id="WP_259866327.1">
    <property type="nucleotide sequence ID" value="NZ_JAMQJZ010000014.1"/>
</dbReference>
<evidence type="ECO:0000313" key="2">
    <source>
        <dbReference type="EMBL" id="MDC3421843.1"/>
    </source>
</evidence>
<dbReference type="EMBL" id="JAMQJZ010000014">
    <property type="protein sequence ID" value="MDC3421843.1"/>
    <property type="molecule type" value="Genomic_DNA"/>
</dbReference>
<dbReference type="InterPro" id="IPR037465">
    <property type="entry name" value="YlxR"/>
</dbReference>
<dbReference type="Pfam" id="PF04296">
    <property type="entry name" value="YlxR"/>
    <property type="match status" value="1"/>
</dbReference>
<dbReference type="Proteomes" id="UP001145072">
    <property type="component" value="Unassembled WGS sequence"/>
</dbReference>
<protein>
    <submittedName>
        <fullName evidence="2">YlxR family protein</fullName>
    </submittedName>
</protein>
<proteinExistence type="predicted"/>
<keyword evidence="3" id="KW-1185">Reference proteome</keyword>
<dbReference type="PANTHER" id="PTHR34215">
    <property type="entry name" value="BLL0784 PROTEIN"/>
    <property type="match status" value="1"/>
</dbReference>
<dbReference type="CDD" id="cd00279">
    <property type="entry name" value="YlxR"/>
    <property type="match status" value="1"/>
</dbReference>
<evidence type="ECO:0000313" key="3">
    <source>
        <dbReference type="Proteomes" id="UP001145072"/>
    </source>
</evidence>